<reference evidence="1 2" key="1">
    <citation type="submission" date="2019-04" db="EMBL/GenBank/DDBJ databases">
        <title>Chitiniphilus eburnea sp. nov., a novel chitinolytic bacterium isolated from aquaculture sludge.</title>
        <authorList>
            <person name="Sheng M."/>
        </authorList>
    </citation>
    <scope>NUCLEOTIDE SEQUENCE [LARGE SCALE GENOMIC DNA]</scope>
    <source>
        <strain evidence="1 2">HX-2-15</strain>
    </source>
</reference>
<comment type="caution">
    <text evidence="1">The sequence shown here is derived from an EMBL/GenBank/DDBJ whole genome shotgun (WGS) entry which is preliminary data.</text>
</comment>
<name>A0A4U0QDQ2_9NEIS</name>
<dbReference type="EMBL" id="SUMF01000001">
    <property type="protein sequence ID" value="TJZ78752.1"/>
    <property type="molecule type" value="Genomic_DNA"/>
</dbReference>
<keyword evidence="2" id="KW-1185">Reference proteome</keyword>
<dbReference type="OrthoDB" id="7359267at2"/>
<dbReference type="Pfam" id="PF13646">
    <property type="entry name" value="HEAT_2"/>
    <property type="match status" value="1"/>
</dbReference>
<sequence>MALIKTTSPLSPAPPPARDRLLDELRAVDAATRGCAAAALGSRGDAHAELLDAWDTEPDATVRLRLLTALATHPDEQVTQRLAQALRGADTVRRTELVDVLRELPGNAPAVVVLLDDPDPDLRIYALNALRMVPTPQALARVAQLLWDDPHVNVCGVAIEWLAEVGTPTQLPALHAVRARFPGVEFIGFAVDLAVARIGGHD</sequence>
<dbReference type="RefSeq" id="WP_136771268.1">
    <property type="nucleotide sequence ID" value="NZ_CP156074.1"/>
</dbReference>
<organism evidence="1 2">
    <name type="scientific">Chitiniphilus eburneus</name>
    <dbReference type="NCBI Taxonomy" id="2571148"/>
    <lineage>
        <taxon>Bacteria</taxon>
        <taxon>Pseudomonadati</taxon>
        <taxon>Pseudomonadota</taxon>
        <taxon>Betaproteobacteria</taxon>
        <taxon>Neisseriales</taxon>
        <taxon>Chitinibacteraceae</taxon>
        <taxon>Chitiniphilus</taxon>
    </lineage>
</organism>
<dbReference type="Proteomes" id="UP000310016">
    <property type="component" value="Unassembled WGS sequence"/>
</dbReference>
<proteinExistence type="predicted"/>
<dbReference type="Gene3D" id="1.25.10.10">
    <property type="entry name" value="Leucine-rich Repeat Variant"/>
    <property type="match status" value="1"/>
</dbReference>
<evidence type="ECO:0000313" key="1">
    <source>
        <dbReference type="EMBL" id="TJZ78752.1"/>
    </source>
</evidence>
<gene>
    <name evidence="1" type="ORF">FAZ21_00215</name>
</gene>
<dbReference type="SUPFAM" id="SSF48371">
    <property type="entry name" value="ARM repeat"/>
    <property type="match status" value="1"/>
</dbReference>
<dbReference type="InterPro" id="IPR016024">
    <property type="entry name" value="ARM-type_fold"/>
</dbReference>
<accession>A0A4U0QDQ2</accession>
<protein>
    <submittedName>
        <fullName evidence="1">HEAT repeat domain-containing protein</fullName>
    </submittedName>
</protein>
<dbReference type="InterPro" id="IPR011989">
    <property type="entry name" value="ARM-like"/>
</dbReference>
<dbReference type="AlphaFoldDB" id="A0A4U0QDQ2"/>
<evidence type="ECO:0000313" key="2">
    <source>
        <dbReference type="Proteomes" id="UP000310016"/>
    </source>
</evidence>